<dbReference type="PANTHER" id="PTHR44019:SF8">
    <property type="entry name" value="POC1 CENTRIOLAR PROTEIN HOMOLOG"/>
    <property type="match status" value="1"/>
</dbReference>
<dbReference type="SUPFAM" id="SSF117289">
    <property type="entry name" value="Nucleoporin domain"/>
    <property type="match status" value="1"/>
</dbReference>
<dbReference type="SUPFAM" id="SSF50978">
    <property type="entry name" value="WD40 repeat-like"/>
    <property type="match status" value="2"/>
</dbReference>
<dbReference type="InParanoid" id="G0R0Z2"/>
<dbReference type="PROSITE" id="PS50082">
    <property type="entry name" value="WD_REPEATS_2"/>
    <property type="match status" value="2"/>
</dbReference>
<dbReference type="InterPro" id="IPR001680">
    <property type="entry name" value="WD40_rpt"/>
</dbReference>
<dbReference type="STRING" id="857967.G0R0Z2"/>
<dbReference type="SMART" id="SM00320">
    <property type="entry name" value="WD40"/>
    <property type="match status" value="5"/>
</dbReference>
<keyword evidence="5" id="KW-1185">Reference proteome</keyword>
<feature type="repeat" description="WD" evidence="3">
    <location>
        <begin position="390"/>
        <end position="431"/>
    </location>
</feature>
<evidence type="ECO:0008006" key="6">
    <source>
        <dbReference type="Google" id="ProtNLM"/>
    </source>
</evidence>
<dbReference type="AlphaFoldDB" id="G0R0Z2"/>
<keyword evidence="2" id="KW-0677">Repeat</keyword>
<dbReference type="PROSITE" id="PS50294">
    <property type="entry name" value="WD_REPEATS_REGION"/>
    <property type="match status" value="1"/>
</dbReference>
<accession>G0R0Z2</accession>
<reference evidence="4 5" key="1">
    <citation type="submission" date="2011-07" db="EMBL/GenBank/DDBJ databases">
        <authorList>
            <person name="Coyne R."/>
            <person name="Brami D."/>
            <person name="Johnson J."/>
            <person name="Hostetler J."/>
            <person name="Hannick L."/>
            <person name="Clark T."/>
            <person name="Cassidy-Hanley D."/>
            <person name="Inman J."/>
        </authorList>
    </citation>
    <scope>NUCLEOTIDE SEQUENCE [LARGE SCALE GENOMIC DNA]</scope>
    <source>
        <strain evidence="4 5">G5</strain>
    </source>
</reference>
<dbReference type="PANTHER" id="PTHR44019">
    <property type="entry name" value="WD REPEAT-CONTAINING PROTEIN 55"/>
    <property type="match status" value="1"/>
</dbReference>
<dbReference type="InterPro" id="IPR015943">
    <property type="entry name" value="WD40/YVTN_repeat-like_dom_sf"/>
</dbReference>
<gene>
    <name evidence="4" type="ORF">IMG5_167660</name>
</gene>
<dbReference type="eggNOG" id="KOG4155">
    <property type="taxonomic scope" value="Eukaryota"/>
</dbReference>
<dbReference type="InterPro" id="IPR050505">
    <property type="entry name" value="WDR55/POC1"/>
</dbReference>
<proteinExistence type="predicted"/>
<evidence type="ECO:0000256" key="3">
    <source>
        <dbReference type="PROSITE-ProRule" id="PRU00221"/>
    </source>
</evidence>
<name>G0R0Z2_ICHMU</name>
<evidence type="ECO:0000256" key="1">
    <source>
        <dbReference type="ARBA" id="ARBA00022574"/>
    </source>
</evidence>
<dbReference type="OMA" id="EICHIVN"/>
<dbReference type="RefSeq" id="XP_004030093.1">
    <property type="nucleotide sequence ID" value="XM_004030045.1"/>
</dbReference>
<dbReference type="EMBL" id="GL984206">
    <property type="protein sequence ID" value="EGR28857.1"/>
    <property type="molecule type" value="Genomic_DNA"/>
</dbReference>
<keyword evidence="1 3" id="KW-0853">WD repeat</keyword>
<protein>
    <recommendedName>
        <fullName evidence="6">WD40-repeat-containing domain</fullName>
    </recommendedName>
</protein>
<feature type="repeat" description="WD" evidence="3">
    <location>
        <begin position="857"/>
        <end position="890"/>
    </location>
</feature>
<evidence type="ECO:0000256" key="2">
    <source>
        <dbReference type="ARBA" id="ARBA00022737"/>
    </source>
</evidence>
<dbReference type="InterPro" id="IPR036322">
    <property type="entry name" value="WD40_repeat_dom_sf"/>
</dbReference>
<dbReference type="Gene3D" id="2.130.10.10">
    <property type="entry name" value="YVTN repeat-like/Quinoprotein amine dehydrogenase"/>
    <property type="match status" value="2"/>
</dbReference>
<organism evidence="4 5">
    <name type="scientific">Ichthyophthirius multifiliis</name>
    <name type="common">White spot disease agent</name>
    <name type="synonym">Ich</name>
    <dbReference type="NCBI Taxonomy" id="5932"/>
    <lineage>
        <taxon>Eukaryota</taxon>
        <taxon>Sar</taxon>
        <taxon>Alveolata</taxon>
        <taxon>Ciliophora</taxon>
        <taxon>Intramacronucleata</taxon>
        <taxon>Oligohymenophorea</taxon>
        <taxon>Hymenostomatida</taxon>
        <taxon>Ophryoglenina</taxon>
        <taxon>Ichthyophthirius</taxon>
    </lineage>
</organism>
<dbReference type="Pfam" id="PF00400">
    <property type="entry name" value="WD40"/>
    <property type="match status" value="2"/>
</dbReference>
<dbReference type="Proteomes" id="UP000008983">
    <property type="component" value="Unassembled WGS sequence"/>
</dbReference>
<evidence type="ECO:0000313" key="4">
    <source>
        <dbReference type="EMBL" id="EGR28857.1"/>
    </source>
</evidence>
<evidence type="ECO:0000313" key="5">
    <source>
        <dbReference type="Proteomes" id="UP000008983"/>
    </source>
</evidence>
<sequence>MKIINYQNYQNINLFKQINQDYIISVLDKNVLEKLKQKFDKKSLDIIQFVYLFLQVLDHKQEEIIYLTLALINFFQSLSESIYDNQNKINFNDLTDKISLKVNIQNEAFQIQTKAYIPLNKFRSNKSQQNNNFQDIDPQIIYEYNYSHNINRLLQGNLLSDSITHKNKQILNAIYAKEIKKVIVLDSLDDKLQLYDLNCQRVQLISLNCHRNDNPNIIIFNMAWSNKQLRIGAVLKNYSISFWDLVDNFKFEKNFFIHGLTQDNQSNIWYLENLDYWITTDYSNQIYAWDILNETTLFTVRFQYIQGNITQIVEMPYLQCIAISSTDKKITFCNLEKQQYLFMIELPTQGAQQMVFSNDFQILITSGYENNISLYNINAEHMEYTLVGKLEGHIQLISCIQVIENTPIIVSSDDQGLIKLWDIRNQKCIQSLKCTSFQSIISKKCANVNLILDIYTEGFLGVIGNRLNLIKFDKGSNNINLNNFVLNNQNKKFFNKQQQQEFQFPLKVESDFQRQEIIVCTMKEIKVYDIHNGRCKFKFKSLMENKDDEYTSFKLIQQSQFFILGNQKGQISLHDLQNKGERVKYLKGHQDEVNILKIDYANKLLISVGYDSQIIIQKIHGSKSDKKRLIQNIKNGKVFFLLLFQYMQKKGVNIIEISVYHNVFFISSINSEKVYIFDYEYGKLAGCFQFEQNQEPTAMSIVNGFQLLLVSTSDNFIYIIYFLKKENQQFEFIQLGNINIVKNLEEYYNNIYFKFQEDSEIVKKAQFYVTTSKGYLLKFNFLNIQQNYDQIKIIPHSNTRVNYNPYRENIEDFQKAQQNLVYEPTLIRTKINFLQNNNSNQFLQIQKNINLRISSCIQAHNDQINSFSFLNGDVNYLITSSLDYYFKIWNKSDLNLVGSHNINHPLPEKWDYKINDQQNQARRIIYALRILDIINIKYLYKFGKLNLVNILEKIISDNNQIDKIQLENDDQKNKQIQRQLSNKQQSNKNKVIIMKDKYSPRDIKYEESKKICQQEYLGMSLKRMEVNKRVAIAQHVWKTKIEQNYKTDKDIVKKQLDFYCKSDERESILNFLNQQYRGNLLNKNPNFNDEYSKQTKSLQQKFTQIDNGQRFIPLSNSKINFQQVCFKKQFDSKSTNKNQNQPSSNNNNNNSKVQIVNIKSEQDEFQNVYIFIFQFHIKKNKGQIIQLIKQVNIFHILKQFQVNKRYIQICL</sequence>
<dbReference type="GeneID" id="14904942"/>
<dbReference type="OrthoDB" id="10251605at2759"/>